<reference evidence="1 2" key="1">
    <citation type="submission" date="2021-06" db="EMBL/GenBank/DDBJ databases">
        <authorList>
            <person name="Kallberg Y."/>
            <person name="Tangrot J."/>
            <person name="Rosling A."/>
        </authorList>
    </citation>
    <scope>NUCLEOTIDE SEQUENCE [LARGE SCALE GENOMIC DNA]</scope>
    <source>
        <strain evidence="1 2">120-4 pot B 10/14</strain>
    </source>
</reference>
<organism evidence="1 2">
    <name type="scientific">Gigaspora margarita</name>
    <dbReference type="NCBI Taxonomy" id="4874"/>
    <lineage>
        <taxon>Eukaryota</taxon>
        <taxon>Fungi</taxon>
        <taxon>Fungi incertae sedis</taxon>
        <taxon>Mucoromycota</taxon>
        <taxon>Glomeromycotina</taxon>
        <taxon>Glomeromycetes</taxon>
        <taxon>Diversisporales</taxon>
        <taxon>Gigasporaceae</taxon>
        <taxon>Gigaspora</taxon>
    </lineage>
</organism>
<feature type="non-terminal residue" evidence="1">
    <location>
        <position position="1"/>
    </location>
</feature>
<gene>
    <name evidence="1" type="ORF">GMARGA_LOCUS17118</name>
</gene>
<accession>A0ABN7VCP2</accession>
<comment type="caution">
    <text evidence="1">The sequence shown here is derived from an EMBL/GenBank/DDBJ whole genome shotgun (WGS) entry which is preliminary data.</text>
</comment>
<protein>
    <submittedName>
        <fullName evidence="1">17169_t:CDS:1</fullName>
    </submittedName>
</protein>
<keyword evidence="2" id="KW-1185">Reference proteome</keyword>
<dbReference type="EMBL" id="CAJVQB010012766">
    <property type="protein sequence ID" value="CAG8757832.1"/>
    <property type="molecule type" value="Genomic_DNA"/>
</dbReference>
<sequence>HAFQNIKSCLHLTMQQSHAAFLHNALITKYMILSSVEQQEKICSISYFCNREKHNQDMVFLSNYCILKLHGEAKGLKEVLRERGLWPEKGLRLKKAQELMSQQLDFLVQKE</sequence>
<evidence type="ECO:0000313" key="1">
    <source>
        <dbReference type="EMBL" id="CAG8757832.1"/>
    </source>
</evidence>
<evidence type="ECO:0000313" key="2">
    <source>
        <dbReference type="Proteomes" id="UP000789901"/>
    </source>
</evidence>
<dbReference type="Proteomes" id="UP000789901">
    <property type="component" value="Unassembled WGS sequence"/>
</dbReference>
<name>A0ABN7VCP2_GIGMA</name>
<proteinExistence type="predicted"/>